<gene>
    <name evidence="1" type="ORF">FAVT5_3048</name>
</gene>
<proteinExistence type="predicted"/>
<dbReference type="EMBL" id="LR792684">
    <property type="protein sequence ID" value="CAB3394770.1"/>
    <property type="molecule type" value="Genomic_DNA"/>
</dbReference>
<evidence type="ECO:0000313" key="2">
    <source>
        <dbReference type="Proteomes" id="UP000501793"/>
    </source>
</evidence>
<accession>A0ACA8ZCR2</accession>
<organism evidence="1 2">
    <name type="scientific">Kyrpidia spormannii</name>
    <dbReference type="NCBI Taxonomy" id="2055160"/>
    <lineage>
        <taxon>Bacteria</taxon>
        <taxon>Bacillati</taxon>
        <taxon>Bacillota</taxon>
        <taxon>Bacilli</taxon>
        <taxon>Bacillales</taxon>
        <taxon>Alicyclobacillaceae</taxon>
        <taxon>Kyrpidia</taxon>
    </lineage>
</organism>
<sequence length="43" mass="4733">MLLGLFFGHHLDTTSLHELGTVLAVLGLAVIWMSWRLPGRSEG</sequence>
<protein>
    <submittedName>
        <fullName evidence="1">Uncharacterized protein</fullName>
    </submittedName>
</protein>
<dbReference type="Proteomes" id="UP000501793">
    <property type="component" value="Chromosome"/>
</dbReference>
<keyword evidence="2" id="KW-1185">Reference proteome</keyword>
<evidence type="ECO:0000313" key="1">
    <source>
        <dbReference type="EMBL" id="CAB3394770.1"/>
    </source>
</evidence>
<reference evidence="1" key="1">
    <citation type="submission" date="2020-04" db="EMBL/GenBank/DDBJ databases">
        <authorList>
            <person name="Hogendoorn C."/>
        </authorList>
    </citation>
    <scope>NUCLEOTIDE SEQUENCE</scope>
    <source>
        <strain evidence="1">FAVT5</strain>
    </source>
</reference>
<name>A0ACA8ZCR2_9BACL</name>